<dbReference type="Pfam" id="PF11150">
    <property type="entry name" value="DUF2927"/>
    <property type="match status" value="1"/>
</dbReference>
<proteinExistence type="predicted"/>
<gene>
    <name evidence="3" type="ORF">KB874_16000</name>
</gene>
<accession>A0A8J7WDH2</accession>
<reference evidence="3" key="1">
    <citation type="submission" date="2021-04" db="EMBL/GenBank/DDBJ databases">
        <authorList>
            <person name="Yoon J."/>
        </authorList>
    </citation>
    <scope>NUCLEOTIDE SEQUENCE</scope>
    <source>
        <strain evidence="3">KMU-90</strain>
    </source>
</reference>
<sequence>MVRALALLLIALAGLTACETSPLAPRRTAVTPAERPANLAPIPAPTPGPSVAEAESRALSAYYRRVQSDLLVRGLLRTDGGGPDTQFTDTMLARNFAKIALAEEYERGAGLTPSRGGSSAIKKWLKPIRISAEFGASVGQDQRVIDRNELGVYARKLSRISGHPITLTDQNPNFHVLFYGAPEYDQVAPRIRQIVPDVNPKALDVFDNLPREIHCLVIAFSETPGGYEYGTAIALIRAEHPELLRRSCIHEEIAQGMGLGNDDPRARPSIFNDDDEFALLTRHDEMLLEILYDPRLRPGMSASEAMPIVREKAAALVGGGS</sequence>
<dbReference type="RefSeq" id="WP_212537553.1">
    <property type="nucleotide sequence ID" value="NZ_JAGTUU010000006.1"/>
</dbReference>
<comment type="caution">
    <text evidence="3">The sequence shown here is derived from an EMBL/GenBank/DDBJ whole genome shotgun (WGS) entry which is preliminary data.</text>
</comment>
<evidence type="ECO:0000256" key="1">
    <source>
        <dbReference type="SAM" id="MobiDB-lite"/>
    </source>
</evidence>
<name>A0A8J7WDH2_9RHOB</name>
<organism evidence="3 4">
    <name type="scientific">Thetidibacter halocola</name>
    <dbReference type="NCBI Taxonomy" id="2827239"/>
    <lineage>
        <taxon>Bacteria</taxon>
        <taxon>Pseudomonadati</taxon>
        <taxon>Pseudomonadota</taxon>
        <taxon>Alphaproteobacteria</taxon>
        <taxon>Rhodobacterales</taxon>
        <taxon>Roseobacteraceae</taxon>
        <taxon>Thetidibacter</taxon>
    </lineage>
</organism>
<feature type="chain" id="PRO_5035282317" evidence="2">
    <location>
        <begin position="20"/>
        <end position="321"/>
    </location>
</feature>
<dbReference type="AlphaFoldDB" id="A0A8J7WDH2"/>
<keyword evidence="2" id="KW-0732">Signal</keyword>
<evidence type="ECO:0000256" key="2">
    <source>
        <dbReference type="SAM" id="SignalP"/>
    </source>
</evidence>
<feature type="region of interest" description="Disordered" evidence="1">
    <location>
        <begin position="24"/>
        <end position="51"/>
    </location>
</feature>
<dbReference type="PROSITE" id="PS51257">
    <property type="entry name" value="PROKAR_LIPOPROTEIN"/>
    <property type="match status" value="1"/>
</dbReference>
<feature type="signal peptide" evidence="2">
    <location>
        <begin position="1"/>
        <end position="19"/>
    </location>
</feature>
<dbReference type="EMBL" id="JAGTUU010000006">
    <property type="protein sequence ID" value="MBS0125590.1"/>
    <property type="molecule type" value="Genomic_DNA"/>
</dbReference>
<protein>
    <submittedName>
        <fullName evidence="3">DUF2927 domain-containing protein</fullName>
    </submittedName>
</protein>
<dbReference type="Proteomes" id="UP000681356">
    <property type="component" value="Unassembled WGS sequence"/>
</dbReference>
<evidence type="ECO:0000313" key="3">
    <source>
        <dbReference type="EMBL" id="MBS0125590.1"/>
    </source>
</evidence>
<keyword evidence="4" id="KW-1185">Reference proteome</keyword>
<evidence type="ECO:0000313" key="4">
    <source>
        <dbReference type="Proteomes" id="UP000681356"/>
    </source>
</evidence>
<dbReference type="InterPro" id="IPR021323">
    <property type="entry name" value="DUF2927"/>
</dbReference>